<accession>A0A1F5Z8I2</accession>
<feature type="transmembrane region" description="Helical" evidence="1">
    <location>
        <begin position="64"/>
        <end position="86"/>
    </location>
</feature>
<keyword evidence="1" id="KW-1133">Transmembrane helix</keyword>
<evidence type="ECO:0000313" key="3">
    <source>
        <dbReference type="Proteomes" id="UP000176854"/>
    </source>
</evidence>
<evidence type="ECO:0000256" key="1">
    <source>
        <dbReference type="SAM" id="Phobius"/>
    </source>
</evidence>
<gene>
    <name evidence="2" type="ORF">A2154_01695</name>
</gene>
<proteinExistence type="predicted"/>
<dbReference type="AlphaFoldDB" id="A0A1F5Z8I2"/>
<protein>
    <submittedName>
        <fullName evidence="2">Uncharacterized protein</fullName>
    </submittedName>
</protein>
<keyword evidence="1" id="KW-0812">Transmembrane</keyword>
<sequence length="166" mass="18795">MYTLLISVLIFLIGVFLHVLIYRIILTFGVRSFSSAAVFVLILAVYIILLFFTPQYLPVVEYKITSVMVYISLSVSYLALSASLILGDESPSSKIVLEVERHPGIKQNDLIKLFSDSKLVDKRLEDMLSSGMIAKHNQSYTILLRGRLLVFYVSSYHNLLGWKELG</sequence>
<comment type="caution">
    <text evidence="2">The sequence shown here is derived from an EMBL/GenBank/DDBJ whole genome shotgun (WGS) entry which is preliminary data.</text>
</comment>
<evidence type="ECO:0000313" key="2">
    <source>
        <dbReference type="EMBL" id="OGG08685.1"/>
    </source>
</evidence>
<dbReference type="EMBL" id="MFJC01000052">
    <property type="protein sequence ID" value="OGG08685.1"/>
    <property type="molecule type" value="Genomic_DNA"/>
</dbReference>
<reference evidence="2 3" key="1">
    <citation type="journal article" date="2016" name="Nat. Commun.">
        <title>Thousands of microbial genomes shed light on interconnected biogeochemical processes in an aquifer system.</title>
        <authorList>
            <person name="Anantharaman K."/>
            <person name="Brown C.T."/>
            <person name="Hug L.A."/>
            <person name="Sharon I."/>
            <person name="Castelle C.J."/>
            <person name="Probst A.J."/>
            <person name="Thomas B.C."/>
            <person name="Singh A."/>
            <person name="Wilkins M.J."/>
            <person name="Karaoz U."/>
            <person name="Brodie E.L."/>
            <person name="Williams K.H."/>
            <person name="Hubbard S.S."/>
            <person name="Banfield J.F."/>
        </authorList>
    </citation>
    <scope>NUCLEOTIDE SEQUENCE [LARGE SCALE GENOMIC DNA]</scope>
</reference>
<name>A0A1F5Z8I2_9BACT</name>
<keyword evidence="1" id="KW-0472">Membrane</keyword>
<feature type="transmembrane region" description="Helical" evidence="1">
    <location>
        <begin position="6"/>
        <end position="26"/>
    </location>
</feature>
<feature type="transmembrane region" description="Helical" evidence="1">
    <location>
        <begin position="33"/>
        <end position="52"/>
    </location>
</feature>
<dbReference type="STRING" id="1798373.A2154_01695"/>
<dbReference type="Proteomes" id="UP000176854">
    <property type="component" value="Unassembled WGS sequence"/>
</dbReference>
<organism evidence="2 3">
    <name type="scientific">Candidatus Gottesmanbacteria bacterium RBG_16_43_7</name>
    <dbReference type="NCBI Taxonomy" id="1798373"/>
    <lineage>
        <taxon>Bacteria</taxon>
        <taxon>Candidatus Gottesmaniibacteriota</taxon>
    </lineage>
</organism>